<keyword evidence="3" id="KW-1133">Transmembrane helix</keyword>
<organism evidence="8 9">
    <name type="scientific">Oceanicella actignis</name>
    <dbReference type="NCBI Taxonomy" id="1189325"/>
    <lineage>
        <taxon>Bacteria</taxon>
        <taxon>Pseudomonadati</taxon>
        <taxon>Pseudomonadota</taxon>
        <taxon>Alphaproteobacteria</taxon>
        <taxon>Rhodobacterales</taxon>
        <taxon>Paracoccaceae</taxon>
        <taxon>Oceanicella</taxon>
    </lineage>
</organism>
<dbReference type="RefSeq" id="WP_072748018.1">
    <property type="nucleotide sequence ID" value="NZ_FOHL01000009.1"/>
</dbReference>
<feature type="domain" description="Translocation and assembly module TamB C-terminal" evidence="7">
    <location>
        <begin position="1095"/>
        <end position="1413"/>
    </location>
</feature>
<dbReference type="PANTHER" id="PTHR36985">
    <property type="entry name" value="TRANSLOCATION AND ASSEMBLY MODULE SUBUNIT TAMB"/>
    <property type="match status" value="1"/>
</dbReference>
<dbReference type="GO" id="GO:0005886">
    <property type="term" value="C:plasma membrane"/>
    <property type="evidence" value="ECO:0007669"/>
    <property type="project" value="InterPro"/>
</dbReference>
<dbReference type="Proteomes" id="UP000184066">
    <property type="component" value="Unassembled WGS sequence"/>
</dbReference>
<feature type="signal peptide" evidence="6">
    <location>
        <begin position="1"/>
        <end position="29"/>
    </location>
</feature>
<evidence type="ECO:0000256" key="2">
    <source>
        <dbReference type="ARBA" id="ARBA00022692"/>
    </source>
</evidence>
<protein>
    <submittedName>
        <fullName evidence="8">Translocation and assembly module TamB</fullName>
    </submittedName>
</protein>
<evidence type="ECO:0000313" key="9">
    <source>
        <dbReference type="Proteomes" id="UP000184066"/>
    </source>
</evidence>
<dbReference type="OrthoDB" id="7784409at2"/>
<dbReference type="Pfam" id="PF04357">
    <property type="entry name" value="TamB"/>
    <property type="match status" value="1"/>
</dbReference>
<dbReference type="GO" id="GO:0097347">
    <property type="term" value="C:TAM protein secretion complex"/>
    <property type="evidence" value="ECO:0007669"/>
    <property type="project" value="TreeGrafter"/>
</dbReference>
<feature type="chain" id="PRO_5009929510" evidence="6">
    <location>
        <begin position="30"/>
        <end position="1413"/>
    </location>
</feature>
<dbReference type="GO" id="GO:0009306">
    <property type="term" value="P:protein secretion"/>
    <property type="evidence" value="ECO:0007669"/>
    <property type="project" value="InterPro"/>
</dbReference>
<reference evidence="8 9" key="1">
    <citation type="submission" date="2016-12" db="EMBL/GenBank/DDBJ databases">
        <authorList>
            <person name="Song W.-J."/>
            <person name="Kurnit D.M."/>
        </authorList>
    </citation>
    <scope>NUCLEOTIDE SEQUENCE [LARGE SCALE GENOMIC DNA]</scope>
    <source>
        <strain evidence="8 9">CGMCC 1.10808</strain>
    </source>
</reference>
<sequence length="1413" mass="143679">MTVSRLARLSRAALVGAALALAPPPPAGAQISILGLKNSLVQFALSQLSTPGSLEITAEGVAEPEDGVTELRGLAVADAQGVWLRAEAVGVSWSPSRLLSGELAIRALTARGVEVLRRPVLPPSEAPAKGEAPQASGGGWPRAPLTVVVDALTLSGVRLAPGVAAAQGVAFDAQGAARDEGDVQALELRIARTDAVEGVFALRYARDFAADTLRVALDAREGPGGLAAEYAGLGAGAPSRLKLDADGPLSNWRMTAALDVERVLSAHGSALADLEAPVRFEADFVAAPGPDAPPEAQAALAPQAALGLRVAEGADGVIRIERARLAAPALDARAAGFYRRADRGLELDLSLEARRALAALVPGVDFARLGFDGRLSGSADDLTASGAARLEGLASHAVDAASARLEVTGRLRSQDGPQGELTLQGAATGVRLDRLTPDLIGPARLSLQAAHDGRRATVKTARFSSSLLEATASGVVALSEGAHDLTYALDAPDIAPIARAYGREAAGRLSATGALGGAVGAARLTGEAVLSDAVAAGRSWGEARLTHDVTIAEGVAGRAALSARGGPIGPVDAELRGALRGVRLTLDALSFEGLRSALEGRLDADLDARLAEGALRFEARDLSAFEAFADLFPQLAGAGLGGAVSGTLELSAPEGRQAATLRAQAQGARGFGAAIEAAELAGWARDLFGAPEGGLTAKAQGLRAGDAALSALDAGAELAQADGAAALTLRADAPDLRLAGAAARGLRLRARADDALGAAPRLEVSAGAGGAAMGAVRLGRLEARASGALDALDVRFDAEGDAPRRRKAGRRPLFARLAARLDLSGEAPAGTLTRLEAGLGKARARLRAPARIESAGGVTALRGLDLALPGGRLRGDLGAGAQGATGDVTLNLPRLVEAARLAGAPIEGGALRARARFDTRPGKPFARIRLNAEGLDPAGVEAEDALDAEARLDWDGGEATARASLSGRFGEPVVLRARARARPAGVLPALEPGAPIEARASWKGRLGAFWGYVPAPAHVLDGDLDLDLGVKGPPGRLRPTGRLVLTNGQYQNLDLGTILTGIEARTRVGGGADLTLDLRATDGSGAPLSASLTVDGQTLRGRLSADGAILVRRDDVTAKVSLDLTAAGPLSAPLIAGEAVIDRAEVRLVNALPPSVADLGEVAVKGAPPPEEDAPPPADSDGPQLDLRVRAPGGVFVRGRGLDSEWEADLSIKGPAADPIVVGAVERRRGELDLLGKTFELTRGRIAFSGARPPDPALDVALWTESDDIEGGIVVSGTASAPQVSFASRPALPEEEVMPRLLFGTSRQSLSASQALQLATGLATLLNGEAGLLDGVRGALGVDMLSVDQSGEETAVRVGKSLADGVFVGARQPLDGGPASVEVEVELFDGVSATSEAGGAGGASVGLRWKKDF</sequence>
<evidence type="ECO:0000256" key="5">
    <source>
        <dbReference type="SAM" id="MobiDB-lite"/>
    </source>
</evidence>
<keyword evidence="6" id="KW-0732">Signal</keyword>
<evidence type="ECO:0000313" key="8">
    <source>
        <dbReference type="EMBL" id="SHN73578.1"/>
    </source>
</evidence>
<dbReference type="PANTHER" id="PTHR36985:SF1">
    <property type="entry name" value="TRANSLOCATION AND ASSEMBLY MODULE SUBUNIT TAMB"/>
    <property type="match status" value="1"/>
</dbReference>
<evidence type="ECO:0000256" key="6">
    <source>
        <dbReference type="SAM" id="SignalP"/>
    </source>
</evidence>
<gene>
    <name evidence="8" type="ORF">SAMN05216200_10965</name>
</gene>
<dbReference type="InterPro" id="IPR007452">
    <property type="entry name" value="TamB_C"/>
</dbReference>
<accession>A0A1M7TSC8</accession>
<keyword evidence="9" id="KW-1185">Reference proteome</keyword>
<dbReference type="EMBL" id="FRDL01000009">
    <property type="protein sequence ID" value="SHN73578.1"/>
    <property type="molecule type" value="Genomic_DNA"/>
</dbReference>
<evidence type="ECO:0000256" key="1">
    <source>
        <dbReference type="ARBA" id="ARBA00004167"/>
    </source>
</evidence>
<evidence type="ECO:0000256" key="4">
    <source>
        <dbReference type="ARBA" id="ARBA00023136"/>
    </source>
</evidence>
<comment type="subcellular location">
    <subcellularLocation>
        <location evidence="1">Membrane</location>
        <topology evidence="1">Single-pass membrane protein</topology>
    </subcellularLocation>
</comment>
<proteinExistence type="predicted"/>
<keyword evidence="4" id="KW-0472">Membrane</keyword>
<evidence type="ECO:0000256" key="3">
    <source>
        <dbReference type="ARBA" id="ARBA00022989"/>
    </source>
</evidence>
<evidence type="ECO:0000259" key="7">
    <source>
        <dbReference type="Pfam" id="PF04357"/>
    </source>
</evidence>
<name>A0A1M7TSC8_9RHOB</name>
<dbReference type="STRING" id="1189325.SAMN04488119_10957"/>
<feature type="region of interest" description="Disordered" evidence="5">
    <location>
        <begin position="1164"/>
        <end position="1186"/>
    </location>
</feature>
<keyword evidence="2" id="KW-0812">Transmembrane</keyword>